<dbReference type="Proteomes" id="UP000076532">
    <property type="component" value="Unassembled WGS sequence"/>
</dbReference>
<evidence type="ECO:0000259" key="2">
    <source>
        <dbReference type="Pfam" id="PF17667"/>
    </source>
</evidence>
<dbReference type="PANTHER" id="PTHR38248:SF2">
    <property type="entry name" value="FUNK1 11"/>
    <property type="match status" value="1"/>
</dbReference>
<feature type="region of interest" description="Disordered" evidence="1">
    <location>
        <begin position="616"/>
        <end position="638"/>
    </location>
</feature>
<dbReference type="Gene3D" id="1.10.510.10">
    <property type="entry name" value="Transferase(Phosphotransferase) domain 1"/>
    <property type="match status" value="1"/>
</dbReference>
<feature type="domain" description="Fungal-type protein kinase" evidence="2">
    <location>
        <begin position="162"/>
        <end position="341"/>
    </location>
</feature>
<accession>A0A166W1A2</accession>
<dbReference type="InterPro" id="IPR040976">
    <property type="entry name" value="Pkinase_fungal"/>
</dbReference>
<keyword evidence="4" id="KW-1185">Reference proteome</keyword>
<name>A0A166W1A2_9AGAM</name>
<protein>
    <recommendedName>
        <fullName evidence="2">Fungal-type protein kinase domain-containing protein</fullName>
    </recommendedName>
</protein>
<dbReference type="Pfam" id="PF17667">
    <property type="entry name" value="Pkinase_fungal"/>
    <property type="match status" value="2"/>
</dbReference>
<feature type="domain" description="Fungal-type protein kinase" evidence="2">
    <location>
        <begin position="367"/>
        <end position="491"/>
    </location>
</feature>
<dbReference type="PANTHER" id="PTHR38248">
    <property type="entry name" value="FUNK1 6"/>
    <property type="match status" value="1"/>
</dbReference>
<dbReference type="EMBL" id="KV417483">
    <property type="protein sequence ID" value="KZP33279.1"/>
    <property type="molecule type" value="Genomic_DNA"/>
</dbReference>
<dbReference type="SUPFAM" id="SSF56112">
    <property type="entry name" value="Protein kinase-like (PK-like)"/>
    <property type="match status" value="1"/>
</dbReference>
<evidence type="ECO:0000256" key="1">
    <source>
        <dbReference type="SAM" id="MobiDB-lite"/>
    </source>
</evidence>
<dbReference type="InterPro" id="IPR011009">
    <property type="entry name" value="Kinase-like_dom_sf"/>
</dbReference>
<evidence type="ECO:0000313" key="3">
    <source>
        <dbReference type="EMBL" id="KZP33279.1"/>
    </source>
</evidence>
<dbReference type="OrthoDB" id="5592585at2759"/>
<sequence length="638" mass="71606">MSNEGTVFPFSSLGSHIETAFVEASYELEDKFTLVSAKKFLAKHLPDPPPGMPVVDYEKFKVPAGKPSEVEMYEPLIHALEPFLKDGWSLVNTSNSADPLSGFFLGHTIEPDITGYSKKQTATSNLCRSRDMETFIELKFNPSFDAFTTDIDRLENTTGDGRDTRGQVITYLNAMQAAQFRTHGFGVLILGEKCRLLRHTRSGIEVTKRFLYTKTSHLPDFFWRLSHASPAARGIDETFQLANDVPSAVRTLLKVGDGDVRKVRIQNREFYVTEPFTQNHHDPVGRGTRCFVAVDGQTGLKCVLKDIWRVHGYHAEGEVYEKLHANDVRNIPKILAAGDVVNLDGSVGQHSCGSYPDGWHLPEGSTIHKHIHYRIALDVVGEPLTSFKSTYELTQCILNALEAHSDAVIKASVTHRDISVGNILIVRKGDETFGYLIDWEFAKYGDNNDARVGEKTGTRQFMAARLCGETPVARTTGDDLESFLLVMMWTVAGYARNDMGAIERGQYLRQFDEPGSIAKRGLISGAVEELRLRSSYLDGVLYKLKEGWKWRYAGRLREASEEELQKAKDAVDQLESHEWMIIILQAALGDATWKAASLDQAVQQDVVSVMHERRKKRKSQCSEYDMSDNIARKKSQAQ</sequence>
<gene>
    <name evidence="3" type="ORF">FIBSPDRAFT_1036388</name>
</gene>
<reference evidence="3 4" key="1">
    <citation type="journal article" date="2016" name="Mol. Biol. Evol.">
        <title>Comparative Genomics of Early-Diverging Mushroom-Forming Fungi Provides Insights into the Origins of Lignocellulose Decay Capabilities.</title>
        <authorList>
            <person name="Nagy L.G."/>
            <person name="Riley R."/>
            <person name="Tritt A."/>
            <person name="Adam C."/>
            <person name="Daum C."/>
            <person name="Floudas D."/>
            <person name="Sun H."/>
            <person name="Yadav J.S."/>
            <person name="Pangilinan J."/>
            <person name="Larsson K.H."/>
            <person name="Matsuura K."/>
            <person name="Barry K."/>
            <person name="Labutti K."/>
            <person name="Kuo R."/>
            <person name="Ohm R.A."/>
            <person name="Bhattacharya S.S."/>
            <person name="Shirouzu T."/>
            <person name="Yoshinaga Y."/>
            <person name="Martin F.M."/>
            <person name="Grigoriev I.V."/>
            <person name="Hibbett D.S."/>
        </authorList>
    </citation>
    <scope>NUCLEOTIDE SEQUENCE [LARGE SCALE GENOMIC DNA]</scope>
    <source>
        <strain evidence="3 4">CBS 109695</strain>
    </source>
</reference>
<proteinExistence type="predicted"/>
<organism evidence="3 4">
    <name type="scientific">Athelia psychrophila</name>
    <dbReference type="NCBI Taxonomy" id="1759441"/>
    <lineage>
        <taxon>Eukaryota</taxon>
        <taxon>Fungi</taxon>
        <taxon>Dikarya</taxon>
        <taxon>Basidiomycota</taxon>
        <taxon>Agaricomycotina</taxon>
        <taxon>Agaricomycetes</taxon>
        <taxon>Agaricomycetidae</taxon>
        <taxon>Atheliales</taxon>
        <taxon>Atheliaceae</taxon>
        <taxon>Athelia</taxon>
    </lineage>
</organism>
<evidence type="ECO:0000313" key="4">
    <source>
        <dbReference type="Proteomes" id="UP000076532"/>
    </source>
</evidence>
<dbReference type="AlphaFoldDB" id="A0A166W1A2"/>